<feature type="transmembrane region" description="Helical" evidence="5">
    <location>
        <begin position="150"/>
        <end position="171"/>
    </location>
</feature>
<evidence type="ECO:0000313" key="7">
    <source>
        <dbReference type="Proteomes" id="UP000623467"/>
    </source>
</evidence>
<organism evidence="6 7">
    <name type="scientific">Mycena sanguinolenta</name>
    <dbReference type="NCBI Taxonomy" id="230812"/>
    <lineage>
        <taxon>Eukaryota</taxon>
        <taxon>Fungi</taxon>
        <taxon>Dikarya</taxon>
        <taxon>Basidiomycota</taxon>
        <taxon>Agaricomycotina</taxon>
        <taxon>Agaricomycetes</taxon>
        <taxon>Agaricomycetidae</taxon>
        <taxon>Agaricales</taxon>
        <taxon>Marasmiineae</taxon>
        <taxon>Mycenaceae</taxon>
        <taxon>Mycena</taxon>
    </lineage>
</organism>
<keyword evidence="7" id="KW-1185">Reference proteome</keyword>
<keyword evidence="2 5" id="KW-0812">Transmembrane</keyword>
<comment type="caution">
    <text evidence="6">The sequence shown here is derived from an EMBL/GenBank/DDBJ whole genome shotgun (WGS) entry which is preliminary data.</text>
</comment>
<feature type="transmembrane region" description="Helical" evidence="5">
    <location>
        <begin position="32"/>
        <end position="51"/>
    </location>
</feature>
<dbReference type="EMBL" id="JACAZH010000016">
    <property type="protein sequence ID" value="KAF7349456.1"/>
    <property type="molecule type" value="Genomic_DNA"/>
</dbReference>
<dbReference type="Proteomes" id="UP000623467">
    <property type="component" value="Unassembled WGS sequence"/>
</dbReference>
<gene>
    <name evidence="6" type="ORF">MSAN_01735700</name>
</gene>
<evidence type="ECO:0000256" key="2">
    <source>
        <dbReference type="ARBA" id="ARBA00022692"/>
    </source>
</evidence>
<sequence length="191" mass="20686">MGPTPLAAANFIVLGRIIDLSSPGYSRVSPKLYMILFLCGDLISLVIQAIGGGMAATGVNQMKDPTPGGNIMLGGIVFQMGPIDISYNILLRHLKTQIPLSPKIRFLVCALGFDTTCLFIRAVYRVIELSDGWSGRIIETQVYFDVLDGAMITLAMFTLNIAHPGVFLAPATLDKDAETRSEERNDHNEGA</sequence>
<dbReference type="InterPro" id="IPR007568">
    <property type="entry name" value="RTA1"/>
</dbReference>
<dbReference type="Pfam" id="PF04479">
    <property type="entry name" value="RTA1"/>
    <property type="match status" value="1"/>
</dbReference>
<reference evidence="6" key="1">
    <citation type="submission" date="2020-05" db="EMBL/GenBank/DDBJ databases">
        <title>Mycena genomes resolve the evolution of fungal bioluminescence.</title>
        <authorList>
            <person name="Tsai I.J."/>
        </authorList>
    </citation>
    <scope>NUCLEOTIDE SEQUENCE</scope>
    <source>
        <strain evidence="6">160909Yilan</strain>
    </source>
</reference>
<dbReference type="AlphaFoldDB" id="A0A8H6XZK5"/>
<dbReference type="PANTHER" id="PTHR31465:SF11">
    <property type="entry name" value="DOMAIN PROTEIN, PUTATIVE (AFU_ORTHOLOGUE AFUA_3G10770)-RELATED"/>
    <property type="match status" value="1"/>
</dbReference>
<dbReference type="GO" id="GO:0005886">
    <property type="term" value="C:plasma membrane"/>
    <property type="evidence" value="ECO:0007669"/>
    <property type="project" value="TreeGrafter"/>
</dbReference>
<dbReference type="GO" id="GO:0000324">
    <property type="term" value="C:fungal-type vacuole"/>
    <property type="evidence" value="ECO:0007669"/>
    <property type="project" value="TreeGrafter"/>
</dbReference>
<keyword evidence="4 5" id="KW-0472">Membrane</keyword>
<protein>
    <submittedName>
        <fullName evidence="6">Uncharacterized protein</fullName>
    </submittedName>
</protein>
<evidence type="ECO:0000313" key="6">
    <source>
        <dbReference type="EMBL" id="KAF7349456.1"/>
    </source>
</evidence>
<evidence type="ECO:0000256" key="5">
    <source>
        <dbReference type="SAM" id="Phobius"/>
    </source>
</evidence>
<feature type="transmembrane region" description="Helical" evidence="5">
    <location>
        <begin position="71"/>
        <end position="91"/>
    </location>
</feature>
<comment type="subcellular location">
    <subcellularLocation>
        <location evidence="1">Membrane</location>
        <topology evidence="1">Multi-pass membrane protein</topology>
    </subcellularLocation>
</comment>
<proteinExistence type="predicted"/>
<accession>A0A8H6XZK5</accession>
<feature type="transmembrane region" description="Helical" evidence="5">
    <location>
        <begin position="103"/>
        <end position="124"/>
    </location>
</feature>
<dbReference type="OrthoDB" id="3358017at2759"/>
<evidence type="ECO:0000256" key="3">
    <source>
        <dbReference type="ARBA" id="ARBA00022989"/>
    </source>
</evidence>
<name>A0A8H6XZK5_9AGAR</name>
<dbReference type="PANTHER" id="PTHR31465">
    <property type="entry name" value="PROTEIN RTA1-RELATED"/>
    <property type="match status" value="1"/>
</dbReference>
<keyword evidence="3 5" id="KW-1133">Transmembrane helix</keyword>
<evidence type="ECO:0000256" key="1">
    <source>
        <dbReference type="ARBA" id="ARBA00004141"/>
    </source>
</evidence>
<evidence type="ECO:0000256" key="4">
    <source>
        <dbReference type="ARBA" id="ARBA00023136"/>
    </source>
</evidence>